<proteinExistence type="predicted"/>
<comment type="caution">
    <text evidence="3">The sequence shown here is derived from an EMBL/GenBank/DDBJ whole genome shotgun (WGS) entry which is preliminary data.</text>
</comment>
<feature type="domain" description="DDH" evidence="1">
    <location>
        <begin position="26"/>
        <end position="169"/>
    </location>
</feature>
<dbReference type="Gene3D" id="3.90.1640.10">
    <property type="entry name" value="inorganic pyrophosphatase (n-terminal core)"/>
    <property type="match status" value="1"/>
</dbReference>
<dbReference type="PANTHER" id="PTHR47618:SF1">
    <property type="entry name" value="BIFUNCTIONAL OLIGORIBONUCLEASE AND PAP PHOSPHATASE NRNA"/>
    <property type="match status" value="1"/>
</dbReference>
<dbReference type="PANTHER" id="PTHR47618">
    <property type="entry name" value="BIFUNCTIONAL OLIGORIBONUCLEASE AND PAP PHOSPHATASE NRNA"/>
    <property type="match status" value="1"/>
</dbReference>
<dbReference type="InterPro" id="IPR003156">
    <property type="entry name" value="DHHA1_dom"/>
</dbReference>
<reference evidence="4" key="1">
    <citation type="journal article" date="2019" name="Int. J. Syst. Evol. Microbiol.">
        <title>The Global Catalogue of Microorganisms (GCM) 10K type strain sequencing project: providing services to taxonomists for standard genome sequencing and annotation.</title>
        <authorList>
            <consortium name="The Broad Institute Genomics Platform"/>
            <consortium name="The Broad Institute Genome Sequencing Center for Infectious Disease"/>
            <person name="Wu L."/>
            <person name="Ma J."/>
        </authorList>
    </citation>
    <scope>NUCLEOTIDE SEQUENCE [LARGE SCALE GENOMIC DNA]</scope>
    <source>
        <strain evidence="4">JCM 3367</strain>
    </source>
</reference>
<organism evidence="3 4">
    <name type="scientific">Pilimelia columellifera subsp. columellifera</name>
    <dbReference type="NCBI Taxonomy" id="706583"/>
    <lineage>
        <taxon>Bacteria</taxon>
        <taxon>Bacillati</taxon>
        <taxon>Actinomycetota</taxon>
        <taxon>Actinomycetes</taxon>
        <taxon>Micromonosporales</taxon>
        <taxon>Micromonosporaceae</taxon>
        <taxon>Pilimelia</taxon>
    </lineage>
</organism>
<evidence type="ECO:0000313" key="4">
    <source>
        <dbReference type="Proteomes" id="UP001499978"/>
    </source>
</evidence>
<dbReference type="SUPFAM" id="SSF64182">
    <property type="entry name" value="DHH phosphoesterases"/>
    <property type="match status" value="1"/>
</dbReference>
<dbReference type="Proteomes" id="UP001499978">
    <property type="component" value="Unassembled WGS sequence"/>
</dbReference>
<dbReference type="EMBL" id="BAAARY010000002">
    <property type="protein sequence ID" value="GAA2513646.1"/>
    <property type="molecule type" value="Genomic_DNA"/>
</dbReference>
<sequence>MTSTGPDESAWAAAVAAVERQALDAKVLLICHVNPDGDALGSMLGFGLGLLRRGHTNVQAVFPGPLFIAEPFQGLPGLDLLVAEGDACPEPDLVVCFDAASQARLGGLVDRLERAGVSIVLDHHASNPGFGDIPLVDPAAAATSVVAAQLLDRLGVELDAAIAECLYVALVTDTGSFRFALTTPAVHELAARLVATGLRPEEISQRVLDSRPFGAIKLFGDVLSRAELEPAAAGGVGLVWTFATLEDLIRHKQEPYVMEALIEAVRGAAEADVACVFKQVAEREWSVSMRSKGARDVSRVAVSLGGGGHRLAAGYSCAGTLADVVEALRAELTLASS</sequence>
<dbReference type="InterPro" id="IPR051319">
    <property type="entry name" value="Oligoribo/pAp-PDE_c-di-AMP_PDE"/>
</dbReference>
<dbReference type="Pfam" id="PF02272">
    <property type="entry name" value="DHHA1"/>
    <property type="match status" value="1"/>
</dbReference>
<evidence type="ECO:0000259" key="1">
    <source>
        <dbReference type="Pfam" id="PF01368"/>
    </source>
</evidence>
<name>A0ABP6AEK9_9ACTN</name>
<dbReference type="Pfam" id="PF01368">
    <property type="entry name" value="DHH"/>
    <property type="match status" value="1"/>
</dbReference>
<evidence type="ECO:0000259" key="2">
    <source>
        <dbReference type="Pfam" id="PF02272"/>
    </source>
</evidence>
<gene>
    <name evidence="3" type="ORF">GCM10010201_06810</name>
</gene>
<feature type="domain" description="DHHA1" evidence="2">
    <location>
        <begin position="254"/>
        <end position="330"/>
    </location>
</feature>
<accession>A0ABP6AEK9</accession>
<keyword evidence="4" id="KW-1185">Reference proteome</keyword>
<dbReference type="Gene3D" id="3.10.310.30">
    <property type="match status" value="1"/>
</dbReference>
<dbReference type="InterPro" id="IPR038763">
    <property type="entry name" value="DHH_sf"/>
</dbReference>
<dbReference type="InterPro" id="IPR001667">
    <property type="entry name" value="DDH_dom"/>
</dbReference>
<dbReference type="RefSeq" id="WP_344168044.1">
    <property type="nucleotide sequence ID" value="NZ_BAAARY010000002.1"/>
</dbReference>
<protein>
    <submittedName>
        <fullName evidence="3">Bifunctional oligoribonuclease/PAP phosphatase NrnA</fullName>
    </submittedName>
</protein>
<evidence type="ECO:0000313" key="3">
    <source>
        <dbReference type="EMBL" id="GAA2513646.1"/>
    </source>
</evidence>